<accession>A0AAW9S4G3</accession>
<dbReference type="GO" id="GO:0008784">
    <property type="term" value="F:alanine racemase activity"/>
    <property type="evidence" value="ECO:0007669"/>
    <property type="project" value="UniProtKB-EC"/>
</dbReference>
<keyword evidence="6" id="KW-1185">Reference proteome</keyword>
<keyword evidence="5" id="KW-0413">Isomerase</keyword>
<name>A0AAW9S4G3_9RHOB</name>
<dbReference type="AlphaFoldDB" id="A0AAW9S4G3"/>
<dbReference type="InterPro" id="IPR029066">
    <property type="entry name" value="PLP-binding_barrel"/>
</dbReference>
<dbReference type="Gene3D" id="3.20.20.10">
    <property type="entry name" value="Alanine racemase"/>
    <property type="match status" value="1"/>
</dbReference>
<keyword evidence="2" id="KW-0456">Lyase</keyword>
<feature type="region of interest" description="Disordered" evidence="3">
    <location>
        <begin position="1"/>
        <end position="25"/>
    </location>
</feature>
<dbReference type="InterPro" id="IPR026956">
    <property type="entry name" value="D-ser_dehydrat-like_dom"/>
</dbReference>
<evidence type="ECO:0000313" key="5">
    <source>
        <dbReference type="EMBL" id="MEN9059709.1"/>
    </source>
</evidence>
<sequence>MSIPLDATLRGFPTGGSADEATGGTHFPADGALQLPMITLDGPGFDANTRLMMDHVAGYGAKLAPHAKTPMAPLLAQRLLDAGALGATVADIRQAAVLLDAGITRLILANGIGGAAAARRLAALLKGYPGAEFHIFVDSAETYEALCAAWDETLPPLGLLVEIGTDRGGIRRDEDALALARRILSEGRLGLSGLAAYEGASAVADPVESQRRIDALLIRSKALFAQIREAAGPEAPLMLSVGGSAWFDRVLALLGDLAQAPNTDLVLRSGALYFHDHGVYERGLADMQKRGGHLEGAFIPTLRLWAEVLSTPEEGLAICGMGLRDVAIDQDLPIALRLWRDGVPVADIGVTVTKLNDQHAFLHHAGLRPGDVIEFGISHPCTCIDRHSVLWELDAAGRVVAAIKTRFG</sequence>
<dbReference type="SUPFAM" id="SSF51419">
    <property type="entry name" value="PLP-binding barrel"/>
    <property type="match status" value="1"/>
</dbReference>
<dbReference type="EC" id="5.1.1.1" evidence="5"/>
<evidence type="ECO:0000256" key="1">
    <source>
        <dbReference type="ARBA" id="ARBA00005323"/>
    </source>
</evidence>
<dbReference type="EMBL" id="JBDNCH010000001">
    <property type="protein sequence ID" value="MEN9059709.1"/>
    <property type="molecule type" value="Genomic_DNA"/>
</dbReference>
<protein>
    <submittedName>
        <fullName evidence="5">Alanine racemase</fullName>
        <ecNumber evidence="5">5.1.1.1</ecNumber>
    </submittedName>
</protein>
<evidence type="ECO:0000256" key="2">
    <source>
        <dbReference type="ARBA" id="ARBA00023239"/>
    </source>
</evidence>
<dbReference type="Proteomes" id="UP001428774">
    <property type="component" value="Unassembled WGS sequence"/>
</dbReference>
<dbReference type="Pfam" id="PF01168">
    <property type="entry name" value="Ala_racemase_N"/>
    <property type="match status" value="1"/>
</dbReference>
<dbReference type="InterPro" id="IPR051466">
    <property type="entry name" value="D-amino_acid_metab_enzyme"/>
</dbReference>
<dbReference type="GO" id="GO:0016829">
    <property type="term" value="F:lyase activity"/>
    <property type="evidence" value="ECO:0007669"/>
    <property type="project" value="UniProtKB-KW"/>
</dbReference>
<evidence type="ECO:0000259" key="4">
    <source>
        <dbReference type="SMART" id="SM01119"/>
    </source>
</evidence>
<reference evidence="5 6" key="1">
    <citation type="submission" date="2024-05" db="EMBL/GenBank/DDBJ databases">
        <title>Genome sequence of Ponticoccus litoralis KCCM 90028.</title>
        <authorList>
            <person name="Kim J.M."/>
            <person name="Lee J.K."/>
            <person name="Choi B.J."/>
            <person name="Bayburt H."/>
            <person name="Baek J.H."/>
            <person name="Jeon C.O."/>
        </authorList>
    </citation>
    <scope>NUCLEOTIDE SEQUENCE [LARGE SCALE GENOMIC DNA]</scope>
    <source>
        <strain evidence="5 6">KCCM 90028</strain>
    </source>
</reference>
<dbReference type="PANTHER" id="PTHR28004">
    <property type="entry name" value="ZGC:162816-RELATED"/>
    <property type="match status" value="1"/>
</dbReference>
<dbReference type="SMART" id="SM01119">
    <property type="entry name" value="D-ser_dehydrat"/>
    <property type="match status" value="1"/>
</dbReference>
<evidence type="ECO:0000313" key="6">
    <source>
        <dbReference type="Proteomes" id="UP001428774"/>
    </source>
</evidence>
<dbReference type="Pfam" id="PF14031">
    <property type="entry name" value="D-ser_dehydrat"/>
    <property type="match status" value="1"/>
</dbReference>
<dbReference type="InterPro" id="IPR001608">
    <property type="entry name" value="Ala_racemase_N"/>
</dbReference>
<dbReference type="Gene3D" id="2.40.37.20">
    <property type="entry name" value="D-serine dehydratase-like domain"/>
    <property type="match status" value="1"/>
</dbReference>
<proteinExistence type="inferred from homology"/>
<gene>
    <name evidence="5" type="ORF">ABFB10_00320</name>
</gene>
<comment type="caution">
    <text evidence="5">The sequence shown here is derived from an EMBL/GenBank/DDBJ whole genome shotgun (WGS) entry which is preliminary data.</text>
</comment>
<evidence type="ECO:0000256" key="3">
    <source>
        <dbReference type="SAM" id="MobiDB-lite"/>
    </source>
</evidence>
<dbReference type="PANTHER" id="PTHR28004:SF8">
    <property type="entry name" value="D-SERINE DEAMINASE"/>
    <property type="match status" value="1"/>
</dbReference>
<comment type="similarity">
    <text evidence="1">Belongs to the DSD1 family.</text>
</comment>
<feature type="domain" description="D-serine dehydratase-like" evidence="4">
    <location>
        <begin position="301"/>
        <end position="394"/>
    </location>
</feature>
<dbReference type="RefSeq" id="WP_347164856.1">
    <property type="nucleotide sequence ID" value="NZ_JBDNCH010000001.1"/>
</dbReference>
<organism evidence="5 6">
    <name type="scientific">Ponticoccus litoralis</name>
    <dbReference type="NCBI Taxonomy" id="422297"/>
    <lineage>
        <taxon>Bacteria</taxon>
        <taxon>Pseudomonadati</taxon>
        <taxon>Pseudomonadota</taxon>
        <taxon>Alphaproteobacteria</taxon>
        <taxon>Rhodobacterales</taxon>
        <taxon>Roseobacteraceae</taxon>
        <taxon>Ponticoccus</taxon>
    </lineage>
</organism>
<dbReference type="InterPro" id="IPR042208">
    <property type="entry name" value="D-ser_dehydrat-like_sf"/>
</dbReference>